<protein>
    <submittedName>
        <fullName evidence="4">GNAT family N-acetyltransferase</fullName>
    </submittedName>
</protein>
<organism evidence="4 5">
    <name type="scientific">Pseudomonas citronellolis</name>
    <dbReference type="NCBI Taxonomy" id="53408"/>
    <lineage>
        <taxon>Bacteria</taxon>
        <taxon>Pseudomonadati</taxon>
        <taxon>Pseudomonadota</taxon>
        <taxon>Gammaproteobacteria</taxon>
        <taxon>Pseudomonadales</taxon>
        <taxon>Pseudomonadaceae</taxon>
        <taxon>Pseudomonas</taxon>
    </lineage>
</organism>
<proteinExistence type="predicted"/>
<feature type="domain" description="N-acetyltransferase" evidence="3">
    <location>
        <begin position="15"/>
        <end position="168"/>
    </location>
</feature>
<dbReference type="PROSITE" id="PS51186">
    <property type="entry name" value="GNAT"/>
    <property type="match status" value="1"/>
</dbReference>
<name>A0AAW6PAJ3_9PSED</name>
<dbReference type="Pfam" id="PF00583">
    <property type="entry name" value="Acetyltransf_1"/>
    <property type="match status" value="1"/>
</dbReference>
<keyword evidence="2" id="KW-0012">Acyltransferase</keyword>
<dbReference type="PANTHER" id="PTHR43877">
    <property type="entry name" value="AMINOALKYLPHOSPHONATE N-ACETYLTRANSFERASE-RELATED-RELATED"/>
    <property type="match status" value="1"/>
</dbReference>
<dbReference type="Gene3D" id="3.40.630.30">
    <property type="match status" value="1"/>
</dbReference>
<dbReference type="PANTHER" id="PTHR43877:SF2">
    <property type="entry name" value="AMINOALKYLPHOSPHONATE N-ACETYLTRANSFERASE-RELATED"/>
    <property type="match status" value="1"/>
</dbReference>
<dbReference type="InterPro" id="IPR050832">
    <property type="entry name" value="Bact_Acetyltransf"/>
</dbReference>
<evidence type="ECO:0000256" key="1">
    <source>
        <dbReference type="ARBA" id="ARBA00022679"/>
    </source>
</evidence>
<dbReference type="CDD" id="cd04301">
    <property type="entry name" value="NAT_SF"/>
    <property type="match status" value="1"/>
</dbReference>
<reference evidence="4" key="1">
    <citation type="submission" date="2023-03" db="EMBL/GenBank/DDBJ databases">
        <title>Draft assemblies of triclosan tolerant bacteria isolated from returned activated sludge.</title>
        <authorList>
            <person name="Van Hamelsveld S."/>
        </authorList>
    </citation>
    <scope>NUCLEOTIDE SEQUENCE</scope>
    <source>
        <strain evidence="4">GW210015_S63</strain>
    </source>
</reference>
<dbReference type="AlphaFoldDB" id="A0AAW6PAJ3"/>
<dbReference type="SUPFAM" id="SSF55729">
    <property type="entry name" value="Acyl-CoA N-acyltransferases (Nat)"/>
    <property type="match status" value="1"/>
</dbReference>
<gene>
    <name evidence="4" type="ORF">P3W55_16820</name>
</gene>
<evidence type="ECO:0000313" key="5">
    <source>
        <dbReference type="Proteomes" id="UP001220662"/>
    </source>
</evidence>
<dbReference type="InterPro" id="IPR000182">
    <property type="entry name" value="GNAT_dom"/>
</dbReference>
<keyword evidence="1" id="KW-0808">Transferase</keyword>
<accession>A0AAW6PAJ3</accession>
<dbReference type="RefSeq" id="WP_236695239.1">
    <property type="nucleotide sequence ID" value="NZ_CP174502.1"/>
</dbReference>
<evidence type="ECO:0000259" key="3">
    <source>
        <dbReference type="PROSITE" id="PS51186"/>
    </source>
</evidence>
<dbReference type="InterPro" id="IPR016181">
    <property type="entry name" value="Acyl_CoA_acyltransferase"/>
</dbReference>
<dbReference type="GO" id="GO:0016747">
    <property type="term" value="F:acyltransferase activity, transferring groups other than amino-acyl groups"/>
    <property type="evidence" value="ECO:0007669"/>
    <property type="project" value="InterPro"/>
</dbReference>
<sequence>MRRCAMLAAMDSTSLTLRPANPADAEAILRILGETYETTWKPQLTAEARARFEAAGRTRAYVQARLGHFHLACLGGEVVGLVDWRDDFIDALHVSPRAQRAGAGSALLRFAERRMAAAGHALARLETDTFNTQSRAFYARHGYAEIDFYPDEEWHSGFTTVLLSKSLG</sequence>
<evidence type="ECO:0000256" key="2">
    <source>
        <dbReference type="ARBA" id="ARBA00023315"/>
    </source>
</evidence>
<comment type="caution">
    <text evidence="4">The sequence shown here is derived from an EMBL/GenBank/DDBJ whole genome shotgun (WGS) entry which is preliminary data.</text>
</comment>
<dbReference type="EMBL" id="JARJLR010000270">
    <property type="protein sequence ID" value="MDF3843378.1"/>
    <property type="molecule type" value="Genomic_DNA"/>
</dbReference>
<dbReference type="Proteomes" id="UP001220662">
    <property type="component" value="Unassembled WGS sequence"/>
</dbReference>
<evidence type="ECO:0000313" key="4">
    <source>
        <dbReference type="EMBL" id="MDF3843378.1"/>
    </source>
</evidence>